<keyword evidence="7" id="KW-0732">Signal</keyword>
<dbReference type="RefSeq" id="WP_184622339.1">
    <property type="nucleotide sequence ID" value="NZ_JACHCC010000001.1"/>
</dbReference>
<dbReference type="InterPro" id="IPR040921">
    <property type="entry name" value="Peptidase_S66C"/>
</dbReference>
<protein>
    <submittedName>
        <fullName evidence="10">Muramoyltetrapeptide carboxypeptidase</fullName>
        <ecNumber evidence="10">3.4.17.13</ecNumber>
    </submittedName>
</protein>
<feature type="signal peptide" evidence="7">
    <location>
        <begin position="1"/>
        <end position="24"/>
    </location>
</feature>
<evidence type="ECO:0000256" key="6">
    <source>
        <dbReference type="PIRSR" id="PIRSR028757-1"/>
    </source>
</evidence>
<evidence type="ECO:0000313" key="10">
    <source>
        <dbReference type="EMBL" id="MBB6498343.1"/>
    </source>
</evidence>
<dbReference type="GO" id="GO:0006508">
    <property type="term" value="P:proteolysis"/>
    <property type="evidence" value="ECO:0007669"/>
    <property type="project" value="UniProtKB-KW"/>
</dbReference>
<evidence type="ECO:0000256" key="7">
    <source>
        <dbReference type="SAM" id="SignalP"/>
    </source>
</evidence>
<feature type="active site" description="Charge relay system" evidence="6">
    <location>
        <position position="243"/>
    </location>
</feature>
<dbReference type="EMBL" id="JACHCC010000001">
    <property type="protein sequence ID" value="MBB6498343.1"/>
    <property type="molecule type" value="Genomic_DNA"/>
</dbReference>
<dbReference type="InterPro" id="IPR003507">
    <property type="entry name" value="S66_fam"/>
</dbReference>
<dbReference type="PIRSF" id="PIRSF028757">
    <property type="entry name" value="LD-carboxypeptidase"/>
    <property type="match status" value="1"/>
</dbReference>
<keyword evidence="3" id="KW-0645">Protease</keyword>
<evidence type="ECO:0000313" key="11">
    <source>
        <dbReference type="Proteomes" id="UP000521017"/>
    </source>
</evidence>
<comment type="similarity">
    <text evidence="1">Belongs to the peptidase S66 family.</text>
</comment>
<evidence type="ECO:0000256" key="2">
    <source>
        <dbReference type="ARBA" id="ARBA00022645"/>
    </source>
</evidence>
<feature type="active site" description="Nucleophile" evidence="6">
    <location>
        <position position="143"/>
    </location>
</feature>
<evidence type="ECO:0000259" key="8">
    <source>
        <dbReference type="Pfam" id="PF02016"/>
    </source>
</evidence>
<organism evidence="10 11">
    <name type="scientific">Pedobacter cryoconitis</name>
    <dbReference type="NCBI Taxonomy" id="188932"/>
    <lineage>
        <taxon>Bacteria</taxon>
        <taxon>Pseudomonadati</taxon>
        <taxon>Bacteroidota</taxon>
        <taxon>Sphingobacteriia</taxon>
        <taxon>Sphingobacteriales</taxon>
        <taxon>Sphingobacteriaceae</taxon>
        <taxon>Pedobacter</taxon>
    </lineage>
</organism>
<name>A0A7X0IZP2_9SPHI</name>
<dbReference type="Pfam" id="PF17676">
    <property type="entry name" value="Peptidase_S66C"/>
    <property type="match status" value="1"/>
</dbReference>
<dbReference type="Gene3D" id="3.40.50.10740">
    <property type="entry name" value="Class I glutamine amidotransferase-like"/>
    <property type="match status" value="1"/>
</dbReference>
<feature type="domain" description="LD-carboxypeptidase C-terminal" evidence="9">
    <location>
        <begin position="212"/>
        <end position="325"/>
    </location>
</feature>
<keyword evidence="4 10" id="KW-0378">Hydrolase</keyword>
<feature type="active site" description="Charge relay system" evidence="6">
    <location>
        <position position="314"/>
    </location>
</feature>
<evidence type="ECO:0000256" key="5">
    <source>
        <dbReference type="ARBA" id="ARBA00022825"/>
    </source>
</evidence>
<dbReference type="InterPro" id="IPR040449">
    <property type="entry name" value="Peptidase_S66_N"/>
</dbReference>
<dbReference type="PANTHER" id="PTHR30237">
    <property type="entry name" value="MURAMOYLTETRAPEPTIDE CARBOXYPEPTIDASE"/>
    <property type="match status" value="1"/>
</dbReference>
<feature type="domain" description="LD-carboxypeptidase N-terminal" evidence="8">
    <location>
        <begin position="47"/>
        <end position="162"/>
    </location>
</feature>
<dbReference type="CDD" id="cd07025">
    <property type="entry name" value="Peptidase_S66"/>
    <property type="match status" value="1"/>
</dbReference>
<dbReference type="InterPro" id="IPR027461">
    <property type="entry name" value="Carboxypeptidase_A_C_sf"/>
</dbReference>
<dbReference type="Proteomes" id="UP000521017">
    <property type="component" value="Unassembled WGS sequence"/>
</dbReference>
<dbReference type="InterPro" id="IPR029062">
    <property type="entry name" value="Class_I_gatase-like"/>
</dbReference>
<keyword evidence="2 10" id="KW-0121">Carboxypeptidase</keyword>
<reference evidence="10 11" key="1">
    <citation type="submission" date="2020-08" db="EMBL/GenBank/DDBJ databases">
        <title>Genomic Encyclopedia of Type Strains, Phase IV (KMG-V): Genome sequencing to study the core and pangenomes of soil and plant-associated prokaryotes.</title>
        <authorList>
            <person name="Whitman W."/>
        </authorList>
    </citation>
    <scope>NUCLEOTIDE SEQUENCE [LARGE SCALE GENOMIC DNA]</scope>
    <source>
        <strain evidence="10 11">M2T3</strain>
    </source>
</reference>
<keyword evidence="5" id="KW-0720">Serine protease</keyword>
<gene>
    <name evidence="10" type="ORF">HDF25_000467</name>
</gene>
<dbReference type="Gene3D" id="3.50.30.60">
    <property type="entry name" value="LD-carboxypeptidase A C-terminal domain-like"/>
    <property type="match status" value="1"/>
</dbReference>
<evidence type="ECO:0000256" key="4">
    <source>
        <dbReference type="ARBA" id="ARBA00022801"/>
    </source>
</evidence>
<dbReference type="SUPFAM" id="SSF141986">
    <property type="entry name" value="LD-carboxypeptidase A C-terminal domain-like"/>
    <property type="match status" value="1"/>
</dbReference>
<feature type="chain" id="PRO_5031268654" evidence="7">
    <location>
        <begin position="25"/>
        <end position="342"/>
    </location>
</feature>
<dbReference type="SUPFAM" id="SSF52317">
    <property type="entry name" value="Class I glutamine amidotransferase-like"/>
    <property type="match status" value="1"/>
</dbReference>
<dbReference type="EC" id="3.4.17.13" evidence="10"/>
<dbReference type="Pfam" id="PF02016">
    <property type="entry name" value="Peptidase_S66"/>
    <property type="match status" value="1"/>
</dbReference>
<accession>A0A7X0IZP2</accession>
<proteinExistence type="inferred from homology"/>
<evidence type="ECO:0000256" key="3">
    <source>
        <dbReference type="ARBA" id="ARBA00022670"/>
    </source>
</evidence>
<sequence>MNRKYFISSLIASGAVLTTLEGWAASPVEEDAVVGKIPPYLKTGDTIGITCPAGNISLAEIQPAVQLLESWGFKTEIGSAIGKKDFTFGGTDEERTADLQRFLDNPAIKAVMCARGGYGLIRIIDQLDFKHFVKQPKWLIGFSDISVLHCHIHQNFGIATLHSKMCNSFPNDWATAEPIQVSTILSIRDGLMGRDLKYTAPTNLSNRAGKGTGILVGGNLSVIASLAGTKSDIITKGKILFLEDTGEYLYNLDRMLWNLKRTGKFAHLEGLIIGGFKIKPDDPGEVFGKSLYEIVLEKVKEYNYPVCFDFPVGHQRDNFALKCGIVHLLEVGTEGATLRSLN</sequence>
<dbReference type="InterPro" id="IPR027478">
    <property type="entry name" value="LdcA_N"/>
</dbReference>
<evidence type="ECO:0000256" key="1">
    <source>
        <dbReference type="ARBA" id="ARBA00010233"/>
    </source>
</evidence>
<dbReference type="GO" id="GO:0008236">
    <property type="term" value="F:serine-type peptidase activity"/>
    <property type="evidence" value="ECO:0007669"/>
    <property type="project" value="UniProtKB-KW"/>
</dbReference>
<dbReference type="PANTHER" id="PTHR30237:SF2">
    <property type="entry name" value="MUREIN TETRAPEPTIDE CARBOXYPEPTIDASE"/>
    <property type="match status" value="1"/>
</dbReference>
<dbReference type="GO" id="GO:0106415">
    <property type="term" value="F:muramoyltetrapeptide carboxypeptidase activity"/>
    <property type="evidence" value="ECO:0007669"/>
    <property type="project" value="UniProtKB-EC"/>
</dbReference>
<evidence type="ECO:0000259" key="9">
    <source>
        <dbReference type="Pfam" id="PF17676"/>
    </source>
</evidence>
<dbReference type="AlphaFoldDB" id="A0A7X0IZP2"/>
<comment type="caution">
    <text evidence="10">The sequence shown here is derived from an EMBL/GenBank/DDBJ whole genome shotgun (WGS) entry which is preliminary data.</text>
</comment>